<dbReference type="InterPro" id="IPR023271">
    <property type="entry name" value="Aquaporin-like"/>
</dbReference>
<feature type="transmembrane region" description="Helical" evidence="9">
    <location>
        <begin position="157"/>
        <end position="178"/>
    </location>
</feature>
<dbReference type="PROSITE" id="PS00221">
    <property type="entry name" value="MIP"/>
    <property type="match status" value="1"/>
</dbReference>
<reference evidence="10 11" key="1">
    <citation type="submission" date="2022-09" db="EMBL/GenBank/DDBJ databases">
        <title>Chelativorans salina sp. nov., a novel slightly halophilic bacterium isolated from a saline lake sediment enrichment.</title>
        <authorList>
            <person name="Gao L."/>
            <person name="Fang B.-Z."/>
            <person name="Li W.-J."/>
        </authorList>
    </citation>
    <scope>NUCLEOTIDE SEQUENCE [LARGE SCALE GENOMIC DNA]</scope>
    <source>
        <strain evidence="10 11">EGI FJ00035</strain>
    </source>
</reference>
<feature type="transmembrane region" description="Helical" evidence="9">
    <location>
        <begin position="35"/>
        <end position="54"/>
    </location>
</feature>
<feature type="transmembrane region" description="Helical" evidence="9">
    <location>
        <begin position="81"/>
        <end position="102"/>
    </location>
</feature>
<evidence type="ECO:0000256" key="2">
    <source>
        <dbReference type="ARBA" id="ARBA00006175"/>
    </source>
</evidence>
<evidence type="ECO:0000256" key="9">
    <source>
        <dbReference type="SAM" id="Phobius"/>
    </source>
</evidence>
<keyword evidence="6 9" id="KW-1133">Transmembrane helix</keyword>
<evidence type="ECO:0000256" key="6">
    <source>
        <dbReference type="ARBA" id="ARBA00022989"/>
    </source>
</evidence>
<dbReference type="InterPro" id="IPR034294">
    <property type="entry name" value="Aquaporin_transptr"/>
</dbReference>
<evidence type="ECO:0000313" key="11">
    <source>
        <dbReference type="Proteomes" id="UP001320831"/>
    </source>
</evidence>
<dbReference type="InterPro" id="IPR000425">
    <property type="entry name" value="MIP"/>
</dbReference>
<evidence type="ECO:0000256" key="3">
    <source>
        <dbReference type="ARBA" id="ARBA00022448"/>
    </source>
</evidence>
<sequence>MKAYTAELFGTFCLVFIGCSSVVLGGFGDLIPTGGAVGIALAFGIAVVAMAYAVGPISGAHLNPAVTLGVYLAGRLPAKEVLPYMVAQVIGGIIGALVLWLIASGSAAGAPANLAANGWSNYTTGAAFIAEVVATFVFVMVILGVTSEKHGTVMAGLAIGLTLTAIHICLIAVTGTSVNPARSIGPALFSGGAAIGQLWLFIVAPLIGGAIAGFLYKAGVFEETGSTRTMEKAKA</sequence>
<dbReference type="SUPFAM" id="SSF81338">
    <property type="entry name" value="Aquaporin-like"/>
    <property type="match status" value="1"/>
</dbReference>
<dbReference type="PANTHER" id="PTHR19139">
    <property type="entry name" value="AQUAPORIN TRANSPORTER"/>
    <property type="match status" value="1"/>
</dbReference>
<dbReference type="Gene3D" id="1.20.1080.10">
    <property type="entry name" value="Glycerol uptake facilitator protein"/>
    <property type="match status" value="1"/>
</dbReference>
<organism evidence="10 11">
    <name type="scientific">Chelativorans salis</name>
    <dbReference type="NCBI Taxonomy" id="2978478"/>
    <lineage>
        <taxon>Bacteria</taxon>
        <taxon>Pseudomonadati</taxon>
        <taxon>Pseudomonadota</taxon>
        <taxon>Alphaproteobacteria</taxon>
        <taxon>Hyphomicrobiales</taxon>
        <taxon>Phyllobacteriaceae</taxon>
        <taxon>Chelativorans</taxon>
    </lineage>
</organism>
<keyword evidence="11" id="KW-1185">Reference proteome</keyword>
<comment type="caution">
    <text evidence="10">The sequence shown here is derived from an EMBL/GenBank/DDBJ whole genome shotgun (WGS) entry which is preliminary data.</text>
</comment>
<gene>
    <name evidence="10" type="ORF">N5A92_01910</name>
</gene>
<keyword evidence="5 8" id="KW-0812">Transmembrane</keyword>
<dbReference type="InterPro" id="IPR022357">
    <property type="entry name" value="MIP_CS"/>
</dbReference>
<dbReference type="PROSITE" id="PS51257">
    <property type="entry name" value="PROKAR_LIPOPROTEIN"/>
    <property type="match status" value="1"/>
</dbReference>
<evidence type="ECO:0000256" key="7">
    <source>
        <dbReference type="ARBA" id="ARBA00023136"/>
    </source>
</evidence>
<feature type="transmembrane region" description="Helical" evidence="9">
    <location>
        <begin position="122"/>
        <end position="145"/>
    </location>
</feature>
<dbReference type="Proteomes" id="UP001320831">
    <property type="component" value="Unassembled WGS sequence"/>
</dbReference>
<dbReference type="RefSeq" id="WP_260900123.1">
    <property type="nucleotide sequence ID" value="NZ_JAOCZP010000001.1"/>
</dbReference>
<proteinExistence type="inferred from homology"/>
<comment type="subcellular location">
    <subcellularLocation>
        <location evidence="1">Cell membrane</location>
        <topology evidence="1">Multi-pass membrane protein</topology>
    </subcellularLocation>
</comment>
<evidence type="ECO:0000313" key="10">
    <source>
        <dbReference type="EMBL" id="MCT7373795.1"/>
    </source>
</evidence>
<dbReference type="PANTHER" id="PTHR19139:SF199">
    <property type="entry name" value="MIP17260P"/>
    <property type="match status" value="1"/>
</dbReference>
<dbReference type="Pfam" id="PF00230">
    <property type="entry name" value="MIP"/>
    <property type="match status" value="1"/>
</dbReference>
<evidence type="ECO:0000256" key="5">
    <source>
        <dbReference type="ARBA" id="ARBA00022692"/>
    </source>
</evidence>
<name>A0ABT2LGY6_9HYPH</name>
<evidence type="ECO:0000256" key="4">
    <source>
        <dbReference type="ARBA" id="ARBA00022475"/>
    </source>
</evidence>
<evidence type="ECO:0000256" key="8">
    <source>
        <dbReference type="RuleBase" id="RU000477"/>
    </source>
</evidence>
<comment type="similarity">
    <text evidence="2 8">Belongs to the MIP/aquaporin (TC 1.A.8) family.</text>
</comment>
<protein>
    <submittedName>
        <fullName evidence="10">MIP family channel protein</fullName>
    </submittedName>
</protein>
<evidence type="ECO:0000256" key="1">
    <source>
        <dbReference type="ARBA" id="ARBA00004651"/>
    </source>
</evidence>
<keyword evidence="4" id="KW-1003">Cell membrane</keyword>
<keyword evidence="7 9" id="KW-0472">Membrane</keyword>
<dbReference type="EMBL" id="JAOCZP010000001">
    <property type="protein sequence ID" value="MCT7373795.1"/>
    <property type="molecule type" value="Genomic_DNA"/>
</dbReference>
<dbReference type="PRINTS" id="PR00783">
    <property type="entry name" value="MINTRINSICP"/>
</dbReference>
<keyword evidence="3 8" id="KW-0813">Transport</keyword>
<feature type="transmembrane region" description="Helical" evidence="9">
    <location>
        <begin position="198"/>
        <end position="216"/>
    </location>
</feature>
<dbReference type="NCBIfam" id="TIGR00861">
    <property type="entry name" value="MIP"/>
    <property type="match status" value="1"/>
</dbReference>
<accession>A0ABT2LGY6</accession>